<feature type="domain" description="PAC" evidence="3">
    <location>
        <begin position="247"/>
        <end position="299"/>
    </location>
</feature>
<proteinExistence type="predicted"/>
<dbReference type="Gene3D" id="3.60.40.10">
    <property type="entry name" value="PPM-type phosphatase domain"/>
    <property type="match status" value="1"/>
</dbReference>
<dbReference type="Pfam" id="PF08448">
    <property type="entry name" value="PAS_4"/>
    <property type="match status" value="1"/>
</dbReference>
<dbReference type="SUPFAM" id="SSF55781">
    <property type="entry name" value="GAF domain-like"/>
    <property type="match status" value="2"/>
</dbReference>
<dbReference type="Gene3D" id="3.30.450.20">
    <property type="entry name" value="PAS domain"/>
    <property type="match status" value="2"/>
</dbReference>
<dbReference type="Pfam" id="PF13185">
    <property type="entry name" value="GAF_2"/>
    <property type="match status" value="1"/>
</dbReference>
<gene>
    <name evidence="4" type="ORF">H4W80_010238</name>
</gene>
<dbReference type="InterPro" id="IPR001932">
    <property type="entry name" value="PPM-type_phosphatase-like_dom"/>
</dbReference>
<dbReference type="InterPro" id="IPR013655">
    <property type="entry name" value="PAS_fold_3"/>
</dbReference>
<evidence type="ECO:0000259" key="3">
    <source>
        <dbReference type="PROSITE" id="PS50113"/>
    </source>
</evidence>
<dbReference type="InterPro" id="IPR000700">
    <property type="entry name" value="PAS-assoc_C"/>
</dbReference>
<dbReference type="InterPro" id="IPR036890">
    <property type="entry name" value="HATPase_C_sf"/>
</dbReference>
<dbReference type="EMBL" id="JADBEK010000001">
    <property type="protein sequence ID" value="MBE1591980.1"/>
    <property type="molecule type" value="Genomic_DNA"/>
</dbReference>
<dbReference type="SMART" id="SM00086">
    <property type="entry name" value="PAC"/>
    <property type="match status" value="1"/>
</dbReference>
<keyword evidence="1" id="KW-0378">Hydrolase</keyword>
<dbReference type="Proteomes" id="UP000633509">
    <property type="component" value="Unassembled WGS sequence"/>
</dbReference>
<dbReference type="PANTHER" id="PTHR43156">
    <property type="entry name" value="STAGE II SPORULATION PROTEIN E-RELATED"/>
    <property type="match status" value="1"/>
</dbReference>
<keyword evidence="5" id="KW-1185">Reference proteome</keyword>
<sequence length="943" mass="102224">MNSSSVAASGDERLRVLTSVCAGLSDIEVLEYALDQAVADLHALGGMIHWAGPVGSREPRLVAASGLPPAVQEAWSGTRDVIVRVLRDGTPACRPVTRSDLDGAGPATVAVVPLCGPGPPFGVLSVLCDGAVEPTGDQREFLRSLAVWLARRLARTGSDSGTKGSWWPERAADSGLRKALKAVKIGSWDWNIRTGELFWDEPALIMLGIDPATGPHHIDTWSNIVHPKDLPRVMAATEEAIRTRAIYEVEYRACRPDGTTGWMHARGRLVLDEQGEPVRMVGTVWDTTESRVARESAGRALRDMSDAFLAVDRDGRIMFVNLVAERLLGSGDLNGRVLWDLTSARAPELRAMCRQAAAERVPSSFDMRWPTDGRWYHVRLVPVPDGLTLYLADVTDKRIQDEQREAAEQASAERAARIQELTRTLGDAVTLRDVMQVIAEQVLPPFGAAGLAVLTREGDHLHLVESIGAPTDLLGEFQNRAALVPSAYADVLRSHVPIFITSTAEQPPDADRTAGSRMDSWAILPLRVPDQPMGYCVISFDRPHQFTSEERTLLTALSGLIAQALARARMYDLEHTRAQELQRHLLPRVLPSLPGLTAAARYLPGGTVAVGGDWYDIIPLSADRVALVIGDVMGHGLTEAVTMGRLRTAVRTLADLELPPAELLAHLNDLVCDLGDDFYVTCLYAVYDPTSGECALVSAGHPPPAMVHPDGTVHVLDVTPDPPLGAAAPPLSTHELRVPEDSLLVFYTDGLIESSARDIDSGLAELTRLLTGLRRGLSAGDLDRLCESVIEAMLPTGEQIPDDAALLIARTHRLPAEDVASWALPDNPIAAGEAREHVRDQLARWHLDDLVMTTELVASELVGNVIRHAKGPLRLRLLRSRTLICEVADGSQTTPRIRRASETDEGGRGLQLVAAVSQRWGTRFTADGKCIWAEQALPAPPTA</sequence>
<dbReference type="InterPro" id="IPR003594">
    <property type="entry name" value="HATPase_dom"/>
</dbReference>
<dbReference type="SMART" id="SM00091">
    <property type="entry name" value="PAS"/>
    <property type="match status" value="2"/>
</dbReference>
<dbReference type="PANTHER" id="PTHR43156:SF2">
    <property type="entry name" value="STAGE II SPORULATION PROTEIN E"/>
    <property type="match status" value="1"/>
</dbReference>
<name>A0ABR9MGD7_9ACTN</name>
<dbReference type="Pfam" id="PF07228">
    <property type="entry name" value="SpoIIE"/>
    <property type="match status" value="1"/>
</dbReference>
<evidence type="ECO:0000313" key="5">
    <source>
        <dbReference type="Proteomes" id="UP000633509"/>
    </source>
</evidence>
<evidence type="ECO:0000259" key="2">
    <source>
        <dbReference type="PROSITE" id="PS50112"/>
    </source>
</evidence>
<dbReference type="NCBIfam" id="TIGR00229">
    <property type="entry name" value="sensory_box"/>
    <property type="match status" value="1"/>
</dbReference>
<dbReference type="Gene3D" id="3.30.565.10">
    <property type="entry name" value="Histidine kinase-like ATPase, C-terminal domain"/>
    <property type="match status" value="1"/>
</dbReference>
<accession>A0ABR9MGD7</accession>
<dbReference type="InterPro" id="IPR000014">
    <property type="entry name" value="PAS"/>
</dbReference>
<dbReference type="InterPro" id="IPR003018">
    <property type="entry name" value="GAF"/>
</dbReference>
<dbReference type="InterPro" id="IPR013656">
    <property type="entry name" value="PAS_4"/>
</dbReference>
<comment type="caution">
    <text evidence="4">The sequence shown here is derived from an EMBL/GenBank/DDBJ whole genome shotgun (WGS) entry which is preliminary data.</text>
</comment>
<evidence type="ECO:0000256" key="1">
    <source>
        <dbReference type="ARBA" id="ARBA00022801"/>
    </source>
</evidence>
<dbReference type="Pfam" id="PF08447">
    <property type="entry name" value="PAS_3"/>
    <property type="match status" value="1"/>
</dbReference>
<evidence type="ECO:0000313" key="4">
    <source>
        <dbReference type="EMBL" id="MBE1591980.1"/>
    </source>
</evidence>
<feature type="domain" description="PAS" evidence="2">
    <location>
        <begin position="293"/>
        <end position="329"/>
    </location>
</feature>
<dbReference type="Gene3D" id="2.10.70.100">
    <property type="match status" value="1"/>
</dbReference>
<dbReference type="InterPro" id="IPR052016">
    <property type="entry name" value="Bact_Sigma-Reg"/>
</dbReference>
<dbReference type="InterPro" id="IPR001610">
    <property type="entry name" value="PAC"/>
</dbReference>
<organism evidence="4 5">
    <name type="scientific">Nonomuraea angiospora</name>
    <dbReference type="NCBI Taxonomy" id="46172"/>
    <lineage>
        <taxon>Bacteria</taxon>
        <taxon>Bacillati</taxon>
        <taxon>Actinomycetota</taxon>
        <taxon>Actinomycetes</taxon>
        <taxon>Streptosporangiales</taxon>
        <taxon>Streptosporangiaceae</taxon>
        <taxon>Nonomuraea</taxon>
    </lineage>
</organism>
<dbReference type="RefSeq" id="WP_318787443.1">
    <property type="nucleotide sequence ID" value="NZ_JADBEK010000001.1"/>
</dbReference>
<dbReference type="InterPro" id="IPR029016">
    <property type="entry name" value="GAF-like_dom_sf"/>
</dbReference>
<protein>
    <submittedName>
        <fullName evidence="4">Serine phosphatase RsbU (Regulator of sigma subunit)/PAS domain-containing protein</fullName>
    </submittedName>
</protein>
<dbReference type="PROSITE" id="PS50112">
    <property type="entry name" value="PAS"/>
    <property type="match status" value="1"/>
</dbReference>
<dbReference type="SMART" id="SM00065">
    <property type="entry name" value="GAF"/>
    <property type="match status" value="1"/>
</dbReference>
<dbReference type="InterPro" id="IPR035965">
    <property type="entry name" value="PAS-like_dom_sf"/>
</dbReference>
<dbReference type="PROSITE" id="PS50113">
    <property type="entry name" value="PAC"/>
    <property type="match status" value="1"/>
</dbReference>
<dbReference type="InterPro" id="IPR036457">
    <property type="entry name" value="PPM-type-like_dom_sf"/>
</dbReference>
<dbReference type="Gene3D" id="3.30.450.40">
    <property type="match status" value="2"/>
</dbReference>
<dbReference type="SMART" id="SM00331">
    <property type="entry name" value="PP2C_SIG"/>
    <property type="match status" value="1"/>
</dbReference>
<reference evidence="4 5" key="1">
    <citation type="submission" date="2020-10" db="EMBL/GenBank/DDBJ databases">
        <title>Sequencing the genomes of 1000 actinobacteria strains.</title>
        <authorList>
            <person name="Klenk H.-P."/>
        </authorList>
    </citation>
    <scope>NUCLEOTIDE SEQUENCE [LARGE SCALE GENOMIC DNA]</scope>
    <source>
        <strain evidence="4 5">DSM 43173</strain>
    </source>
</reference>
<dbReference type="CDD" id="cd16936">
    <property type="entry name" value="HATPase_RsbW-like"/>
    <property type="match status" value="1"/>
</dbReference>
<dbReference type="SUPFAM" id="SSF55785">
    <property type="entry name" value="PYP-like sensor domain (PAS domain)"/>
    <property type="match status" value="2"/>
</dbReference>
<dbReference type="SUPFAM" id="SSF81606">
    <property type="entry name" value="PP2C-like"/>
    <property type="match status" value="1"/>
</dbReference>
<dbReference type="Pfam" id="PF13581">
    <property type="entry name" value="HATPase_c_2"/>
    <property type="match status" value="1"/>
</dbReference>
<dbReference type="CDD" id="cd00130">
    <property type="entry name" value="PAS"/>
    <property type="match status" value="2"/>
</dbReference>